<feature type="region of interest" description="Disordered" evidence="1">
    <location>
        <begin position="282"/>
        <end position="302"/>
    </location>
</feature>
<gene>
    <name evidence="3" type="ORF">VPNG_03150</name>
</gene>
<dbReference type="Pfam" id="PF11309">
    <property type="entry name" value="DUF3112"/>
    <property type="match status" value="1"/>
</dbReference>
<dbReference type="PANTHER" id="PTHR35184">
    <property type="entry name" value="YALI0C10208P"/>
    <property type="match status" value="1"/>
</dbReference>
<dbReference type="InterPro" id="IPR021460">
    <property type="entry name" value="DUF3112"/>
</dbReference>
<keyword evidence="2" id="KW-0812">Transmembrane</keyword>
<dbReference type="OrthoDB" id="3357002at2759"/>
<feature type="transmembrane region" description="Helical" evidence="2">
    <location>
        <begin position="23"/>
        <end position="45"/>
    </location>
</feature>
<feature type="transmembrane region" description="Helical" evidence="2">
    <location>
        <begin position="130"/>
        <end position="151"/>
    </location>
</feature>
<feature type="transmembrane region" description="Helical" evidence="2">
    <location>
        <begin position="85"/>
        <end position="110"/>
    </location>
</feature>
<feature type="transmembrane region" description="Helical" evidence="2">
    <location>
        <begin position="252"/>
        <end position="271"/>
    </location>
</feature>
<name>A0A423XEJ5_9PEZI</name>
<dbReference type="EMBL" id="LKEB01000013">
    <property type="protein sequence ID" value="ROW14511.1"/>
    <property type="molecule type" value="Genomic_DNA"/>
</dbReference>
<sequence length="350" mass="38969">MAQSGPPYALTTAALGGRPTVHLDVPICACLMFIYVISAATNMTIFQINRRRDHKFIFSSLLFGFSMMRITTLILRIVWATRPNSVNISIAASIFVQAGVMVLFVVNLIFAQRIVRSYHPAVGWSRTLSLVFGFLYFCVLANLIMVVTATVDSYFTLNTRTRRIDRDIELFVGTYLTVLAFLPVPITVLAVAAPRPSSRKRPEKFGQGSHRAKIGLLLFTATILTLGAGFRIGVNFTTPRPASDPAWFHSKACFYCFNFVIELVVIFSYVISRFDRRFHVPNGSSGPGHYSGEREISGKGKGRQQAIEMSSWEVNREVDVFGDEGKDFKTVEMNHEDARLGGENEEGAGE</sequence>
<dbReference type="Proteomes" id="UP000285146">
    <property type="component" value="Unassembled WGS sequence"/>
</dbReference>
<proteinExistence type="predicted"/>
<feature type="transmembrane region" description="Helical" evidence="2">
    <location>
        <begin position="171"/>
        <end position="193"/>
    </location>
</feature>
<feature type="transmembrane region" description="Helical" evidence="2">
    <location>
        <begin position="214"/>
        <end position="232"/>
    </location>
</feature>
<dbReference type="AlphaFoldDB" id="A0A423XEJ5"/>
<comment type="caution">
    <text evidence="3">The sequence shown here is derived from an EMBL/GenBank/DDBJ whole genome shotgun (WGS) entry which is preliminary data.</text>
</comment>
<keyword evidence="4" id="KW-1185">Reference proteome</keyword>
<keyword evidence="2" id="KW-0472">Membrane</keyword>
<protein>
    <recommendedName>
        <fullName evidence="5">G-protein coupled receptors family 1 profile domain-containing protein</fullName>
    </recommendedName>
</protein>
<keyword evidence="2" id="KW-1133">Transmembrane helix</keyword>
<evidence type="ECO:0000256" key="2">
    <source>
        <dbReference type="SAM" id="Phobius"/>
    </source>
</evidence>
<feature type="transmembrane region" description="Helical" evidence="2">
    <location>
        <begin position="57"/>
        <end position="79"/>
    </location>
</feature>
<dbReference type="InParanoid" id="A0A423XEJ5"/>
<evidence type="ECO:0000313" key="4">
    <source>
        <dbReference type="Proteomes" id="UP000285146"/>
    </source>
</evidence>
<dbReference type="STRING" id="1230097.A0A423XEJ5"/>
<evidence type="ECO:0008006" key="5">
    <source>
        <dbReference type="Google" id="ProtNLM"/>
    </source>
</evidence>
<organism evidence="3 4">
    <name type="scientific">Cytospora leucostoma</name>
    <dbReference type="NCBI Taxonomy" id="1230097"/>
    <lineage>
        <taxon>Eukaryota</taxon>
        <taxon>Fungi</taxon>
        <taxon>Dikarya</taxon>
        <taxon>Ascomycota</taxon>
        <taxon>Pezizomycotina</taxon>
        <taxon>Sordariomycetes</taxon>
        <taxon>Sordariomycetidae</taxon>
        <taxon>Diaporthales</taxon>
        <taxon>Cytosporaceae</taxon>
        <taxon>Cytospora</taxon>
    </lineage>
</organism>
<evidence type="ECO:0000256" key="1">
    <source>
        <dbReference type="SAM" id="MobiDB-lite"/>
    </source>
</evidence>
<accession>A0A423XEJ5</accession>
<evidence type="ECO:0000313" key="3">
    <source>
        <dbReference type="EMBL" id="ROW14511.1"/>
    </source>
</evidence>
<reference evidence="3 4" key="1">
    <citation type="submission" date="2015-09" db="EMBL/GenBank/DDBJ databases">
        <title>Host preference determinants of Valsa canker pathogens revealed by comparative genomics.</title>
        <authorList>
            <person name="Yin Z."/>
            <person name="Huang L."/>
        </authorList>
    </citation>
    <scope>NUCLEOTIDE SEQUENCE [LARGE SCALE GENOMIC DNA]</scope>
    <source>
        <strain evidence="3 4">SXYLt</strain>
    </source>
</reference>
<dbReference type="PANTHER" id="PTHR35184:SF1">
    <property type="entry name" value="INTEGRAL MEMBRANE PROTEIN"/>
    <property type="match status" value="1"/>
</dbReference>